<evidence type="ECO:0000256" key="5">
    <source>
        <dbReference type="SAM" id="Phobius"/>
    </source>
</evidence>
<organism evidence="6 7">
    <name type="scientific">Symbiodinium natans</name>
    <dbReference type="NCBI Taxonomy" id="878477"/>
    <lineage>
        <taxon>Eukaryota</taxon>
        <taxon>Sar</taxon>
        <taxon>Alveolata</taxon>
        <taxon>Dinophyceae</taxon>
        <taxon>Suessiales</taxon>
        <taxon>Symbiodiniaceae</taxon>
        <taxon>Symbiodinium</taxon>
    </lineage>
</organism>
<proteinExistence type="predicted"/>
<dbReference type="PANTHER" id="PTHR30249">
    <property type="entry name" value="PUTATIVE SEROTONIN TRANSPORTER"/>
    <property type="match status" value="1"/>
</dbReference>
<gene>
    <name evidence="6" type="primary">PLGG1</name>
    <name evidence="6" type="ORF">SNAT2548_LOCUS14032</name>
</gene>
<feature type="transmembrane region" description="Helical" evidence="5">
    <location>
        <begin position="288"/>
        <end position="307"/>
    </location>
</feature>
<comment type="subcellular location">
    <subcellularLocation>
        <location evidence="1">Membrane</location>
        <topology evidence="1">Multi-pass membrane protein</topology>
    </subcellularLocation>
</comment>
<keyword evidence="7" id="KW-1185">Reference proteome</keyword>
<feature type="transmembrane region" description="Helical" evidence="5">
    <location>
        <begin position="159"/>
        <end position="180"/>
    </location>
</feature>
<feature type="transmembrane region" description="Helical" evidence="5">
    <location>
        <begin position="262"/>
        <end position="281"/>
    </location>
</feature>
<evidence type="ECO:0000256" key="3">
    <source>
        <dbReference type="ARBA" id="ARBA00022989"/>
    </source>
</evidence>
<dbReference type="Pfam" id="PF04172">
    <property type="entry name" value="LrgB"/>
    <property type="match status" value="1"/>
</dbReference>
<feature type="transmembrane region" description="Helical" evidence="5">
    <location>
        <begin position="186"/>
        <end position="209"/>
    </location>
</feature>
<dbReference type="OrthoDB" id="437841at2759"/>
<evidence type="ECO:0000313" key="6">
    <source>
        <dbReference type="EMBL" id="CAE7265598.1"/>
    </source>
</evidence>
<evidence type="ECO:0000256" key="1">
    <source>
        <dbReference type="ARBA" id="ARBA00004141"/>
    </source>
</evidence>
<dbReference type="InterPro" id="IPR007300">
    <property type="entry name" value="CidB/LrgB"/>
</dbReference>
<feature type="transmembrane region" description="Helical" evidence="5">
    <location>
        <begin position="229"/>
        <end position="250"/>
    </location>
</feature>
<feature type="transmembrane region" description="Helical" evidence="5">
    <location>
        <begin position="362"/>
        <end position="385"/>
    </location>
</feature>
<feature type="transmembrane region" description="Helical" evidence="5">
    <location>
        <begin position="333"/>
        <end position="350"/>
    </location>
</feature>
<dbReference type="GO" id="GO:0016020">
    <property type="term" value="C:membrane"/>
    <property type="evidence" value="ECO:0007669"/>
    <property type="project" value="UniProtKB-SubCell"/>
</dbReference>
<accession>A0A812MH10</accession>
<feature type="transmembrane region" description="Helical" evidence="5">
    <location>
        <begin position="422"/>
        <end position="441"/>
    </location>
</feature>
<reference evidence="6" key="1">
    <citation type="submission" date="2021-02" db="EMBL/GenBank/DDBJ databases">
        <authorList>
            <person name="Dougan E. K."/>
            <person name="Rhodes N."/>
            <person name="Thang M."/>
            <person name="Chan C."/>
        </authorList>
    </citation>
    <scope>NUCLEOTIDE SEQUENCE</scope>
</reference>
<keyword evidence="2 5" id="KW-0812">Transmembrane</keyword>
<dbReference type="PANTHER" id="PTHR30249:SF0">
    <property type="entry name" value="PLASTIDAL GLYCOLATE_GLYCERATE TRANSLOCATOR 1, CHLOROPLASTIC"/>
    <property type="match status" value="1"/>
</dbReference>
<evidence type="ECO:0000256" key="4">
    <source>
        <dbReference type="ARBA" id="ARBA00023136"/>
    </source>
</evidence>
<protein>
    <submittedName>
        <fullName evidence="6">PLGG1 protein</fullName>
    </submittedName>
</protein>
<keyword evidence="3 5" id="KW-1133">Transmembrane helix</keyword>
<sequence>MLRSRWAPAGVWLRRCKVSGCVPHRPPSLGVGHGTAPWPFRRPPCVAPGSLRPSLSQATAASCRGLSGTPSPASASAASAPLSPTADALKIVAGIAGFLGFDAAVRLAIDTCGLHLLPSQICSMLSAFGGLSLAHALAPAAASQAHQALMPAVGWVGRWLPVFLVPVQVTLPTILFPGGAAEAAGLGLLLAGGWAAAVAGAARLVLLLAPQLPAAEASAAAKAAGPRKLLPFCAAWLLLAAATAPLGVWPELWEGPEERCRQLRGAALAALGVGSFALAVHRGLPGHLCFLANGAATIAGAAAMAAARGESYSQVVKRDYLVGAQGPPGTGDMLLWCLGPALVSTGVQMFQYRARIASLSKVLFLTCGAVSLCNVLGTAAAGPLLGVSPDVTLAATMRCVTIPMALPTYARLCEVSGAENNVALVALCAGVSGFIGFGPQIKRGGGVRIRDLWGWQRLPLHLGLGFRV</sequence>
<evidence type="ECO:0000313" key="7">
    <source>
        <dbReference type="Proteomes" id="UP000604046"/>
    </source>
</evidence>
<dbReference type="AlphaFoldDB" id="A0A812MH10"/>
<dbReference type="Proteomes" id="UP000604046">
    <property type="component" value="Unassembled WGS sequence"/>
</dbReference>
<evidence type="ECO:0000256" key="2">
    <source>
        <dbReference type="ARBA" id="ARBA00022692"/>
    </source>
</evidence>
<dbReference type="EMBL" id="CAJNDS010001558">
    <property type="protein sequence ID" value="CAE7265598.1"/>
    <property type="molecule type" value="Genomic_DNA"/>
</dbReference>
<keyword evidence="4 5" id="KW-0472">Membrane</keyword>
<name>A0A812MH10_9DINO</name>
<comment type="caution">
    <text evidence="6">The sequence shown here is derived from an EMBL/GenBank/DDBJ whole genome shotgun (WGS) entry which is preliminary data.</text>
</comment>